<dbReference type="Proteomes" id="UP000706039">
    <property type="component" value="Unassembled WGS sequence"/>
</dbReference>
<dbReference type="RefSeq" id="WP_222990356.1">
    <property type="nucleotide sequence ID" value="NZ_JAINVV010000005.1"/>
</dbReference>
<name>A0ABS7PPI8_9SPHN</name>
<comment type="caution">
    <text evidence="2">The sequence shown here is derived from an EMBL/GenBank/DDBJ whole genome shotgun (WGS) entry which is preliminary data.</text>
</comment>
<evidence type="ECO:0000313" key="2">
    <source>
        <dbReference type="EMBL" id="MBY8823239.1"/>
    </source>
</evidence>
<dbReference type="CDD" id="cd00093">
    <property type="entry name" value="HTH_XRE"/>
    <property type="match status" value="1"/>
</dbReference>
<sequence length="225" mass="25167">MRRTFLLWKKATLASMAGVSLSSVERLERGQAVSDTVLEKIAVALDMEPEAFVELRPRISEAEALERIAAHLATYADKIQIPVAPFRHEHQLRSLSEASFCVVDTDIEEASEDLAGLREWLDLTGFMRAHDGTLLPNRERSFRLRRLYGDVFANVKAIERRYSACCLAGIYDAGTNLPGSETVTAGVIVLRSRARNPASDKIRQLWVEKWFDGRAAMAAYMNAVP</sequence>
<reference evidence="2 3" key="1">
    <citation type="submission" date="2021-08" db="EMBL/GenBank/DDBJ databases">
        <authorList>
            <person name="Tuo L."/>
        </authorList>
    </citation>
    <scope>NUCLEOTIDE SEQUENCE [LARGE SCALE GENOMIC DNA]</scope>
    <source>
        <strain evidence="2 3">JCM 31229</strain>
    </source>
</reference>
<dbReference type="InterPro" id="IPR010982">
    <property type="entry name" value="Lambda_DNA-bd_dom_sf"/>
</dbReference>
<evidence type="ECO:0000259" key="1">
    <source>
        <dbReference type="PROSITE" id="PS50943"/>
    </source>
</evidence>
<dbReference type="PROSITE" id="PS50943">
    <property type="entry name" value="HTH_CROC1"/>
    <property type="match status" value="1"/>
</dbReference>
<evidence type="ECO:0000313" key="3">
    <source>
        <dbReference type="Proteomes" id="UP000706039"/>
    </source>
</evidence>
<proteinExistence type="predicted"/>
<keyword evidence="3" id="KW-1185">Reference proteome</keyword>
<protein>
    <submittedName>
        <fullName evidence="2">Helix-turn-helix transcriptional regulator</fullName>
    </submittedName>
</protein>
<accession>A0ABS7PPI8</accession>
<gene>
    <name evidence="2" type="ORF">K7G82_13115</name>
</gene>
<dbReference type="Gene3D" id="1.10.260.40">
    <property type="entry name" value="lambda repressor-like DNA-binding domains"/>
    <property type="match status" value="1"/>
</dbReference>
<feature type="domain" description="HTH cro/C1-type" evidence="1">
    <location>
        <begin position="13"/>
        <end position="52"/>
    </location>
</feature>
<dbReference type="SUPFAM" id="SSF47413">
    <property type="entry name" value="lambda repressor-like DNA-binding domains"/>
    <property type="match status" value="1"/>
</dbReference>
<dbReference type="Pfam" id="PF01381">
    <property type="entry name" value="HTH_3"/>
    <property type="match status" value="1"/>
</dbReference>
<dbReference type="EMBL" id="JAINVV010000005">
    <property type="protein sequence ID" value="MBY8823239.1"/>
    <property type="molecule type" value="Genomic_DNA"/>
</dbReference>
<organism evidence="2 3">
    <name type="scientific">Sphingomonas colocasiae</name>
    <dbReference type="NCBI Taxonomy" id="1848973"/>
    <lineage>
        <taxon>Bacteria</taxon>
        <taxon>Pseudomonadati</taxon>
        <taxon>Pseudomonadota</taxon>
        <taxon>Alphaproteobacteria</taxon>
        <taxon>Sphingomonadales</taxon>
        <taxon>Sphingomonadaceae</taxon>
        <taxon>Sphingomonas</taxon>
    </lineage>
</organism>
<dbReference type="InterPro" id="IPR001387">
    <property type="entry name" value="Cro/C1-type_HTH"/>
</dbReference>